<evidence type="ECO:0000256" key="1">
    <source>
        <dbReference type="ARBA" id="ARBA00001933"/>
    </source>
</evidence>
<evidence type="ECO:0000256" key="7">
    <source>
        <dbReference type="RuleBase" id="RU003737"/>
    </source>
</evidence>
<feature type="domain" description="Acyl-CoA dehydrogenase/oxidase N-terminal" evidence="10">
    <location>
        <begin position="402"/>
        <end position="502"/>
    </location>
</feature>
<comment type="similarity">
    <text evidence="7">Belongs to the Orn/Lys/Arg decarboxylase class-II family.</text>
</comment>
<dbReference type="InterPro" id="IPR009100">
    <property type="entry name" value="AcylCoA_DH/oxidase_NM_dom_sf"/>
</dbReference>
<dbReference type="SUPFAM" id="SSF51419">
    <property type="entry name" value="PLP-binding barrel"/>
    <property type="match status" value="1"/>
</dbReference>
<dbReference type="InterPro" id="IPR036250">
    <property type="entry name" value="AcylCo_DH-like_C"/>
</dbReference>
<dbReference type="InterPro" id="IPR022644">
    <property type="entry name" value="De-COase2_N"/>
</dbReference>
<dbReference type="SUPFAM" id="SSF50621">
    <property type="entry name" value="Alanine racemase C-terminal domain-like"/>
    <property type="match status" value="1"/>
</dbReference>
<gene>
    <name evidence="12" type="ORF">V1634_05985</name>
</gene>
<evidence type="ECO:0000313" key="12">
    <source>
        <dbReference type="EMBL" id="MEE6306382.1"/>
    </source>
</evidence>
<dbReference type="EMBL" id="JAZGQL010000004">
    <property type="protein sequence ID" value="MEE6306382.1"/>
    <property type="molecule type" value="Genomic_DNA"/>
</dbReference>
<evidence type="ECO:0000313" key="13">
    <source>
        <dbReference type="Proteomes" id="UP001339911"/>
    </source>
</evidence>
<sequence length="789" mass="83714">MDGASCYVYDLDDVQAAAGELRSAVPSGSQLYYSLKANPHPAVAGVLAELGFRAEVSSVGELDQACRAGFSAAEAIFTGPGKTKQDLRSALARGVRTFSCESVHDLRRLEGQTFQDGEPPRALLRINGLDAGNASGLRMANTSSQFGLTPSDVGRALAQARTVRVIGMHFYTISNAQDAQALVNEHLFNLGAAHRLAGEFGIPLDLLDLGGGFASPYARPGSRPDYRALRPAVEAEVARLGLTGTTLAFESGRFLVGGSGSLLTEVVDVKQSRSKTYVVLASGINHLGGMSGLRRLPPASAVFENLTPPQGEPETVTLVGPLCTPVDILSAQSSMPRPRIGDVLRVPNVGAYGLTASLVGFLGHDAPTEVAMRAGEVVTVGRLRLTREDEQAAGQNVSAQDVARRLQPLLAQHAPAADASAEVPEASLKALRASGLFGLLVPKSHGGLGGSLRDMAEVATILGAGCVSTAMIWAMHCQQVDAVVRFGSAELRQRVLPEIARGGCYIASVTSERAKGGDLLTNAEGLVDHGDRLWLDRDAPIVTGGLHADAYLVTMRSAPEAPPNRVTLVWADRAAMTLEQLRDWDTLGMRGTESVGLKLRGFVPRSAVIGDEGNFRAIALESFVPVGHIGWAAAWLGAARGGMVRVASSMRSRERSSVPAAQSDLAQARLAEARGKLEAVSAYLWQVVAEVEELRSLGRRPDAPATQIHLNTLKVLASTLTYQAIDECVQLVGLNHGYRRDSDLRLEALLRDLRSASLNFSNDRILVASGMLGLVDTNVQLVARSGFEW</sequence>
<dbReference type="InterPro" id="IPR002433">
    <property type="entry name" value="Orn_de-COase"/>
</dbReference>
<dbReference type="PANTHER" id="PTHR43727:SF2">
    <property type="entry name" value="GROUP IV DECARBOXYLASE"/>
    <property type="match status" value="1"/>
</dbReference>
<evidence type="ECO:0000259" key="9">
    <source>
        <dbReference type="Pfam" id="PF00441"/>
    </source>
</evidence>
<evidence type="ECO:0000256" key="2">
    <source>
        <dbReference type="ARBA" id="ARBA00001974"/>
    </source>
</evidence>
<feature type="domain" description="Orn/DAP/Arg decarboxylase 2 C-terminal" evidence="8">
    <location>
        <begin position="6"/>
        <end position="350"/>
    </location>
</feature>
<evidence type="ECO:0000256" key="5">
    <source>
        <dbReference type="ARBA" id="ARBA00022827"/>
    </source>
</evidence>
<evidence type="ECO:0000259" key="10">
    <source>
        <dbReference type="Pfam" id="PF02771"/>
    </source>
</evidence>
<dbReference type="Gene3D" id="1.10.540.10">
    <property type="entry name" value="Acyl-CoA dehydrogenase/oxidase, N-terminal domain"/>
    <property type="match status" value="1"/>
</dbReference>
<accession>A0ABU7S8W4</accession>
<dbReference type="Gene3D" id="2.40.110.10">
    <property type="entry name" value="Butyryl-CoA Dehydrogenase, subunit A, domain 2"/>
    <property type="match status" value="1"/>
</dbReference>
<feature type="domain" description="Acyl-CoA dehydrogenase/oxidase C-terminal" evidence="9">
    <location>
        <begin position="626"/>
        <end position="756"/>
    </location>
</feature>
<dbReference type="InterPro" id="IPR013786">
    <property type="entry name" value="AcylCoA_DH/ox_N"/>
</dbReference>
<keyword evidence="4" id="KW-0285">Flavoprotein</keyword>
<dbReference type="Pfam" id="PF02784">
    <property type="entry name" value="Orn_Arg_deC_N"/>
    <property type="match status" value="1"/>
</dbReference>
<dbReference type="PRINTS" id="PR01179">
    <property type="entry name" value="ODADCRBXLASE"/>
</dbReference>
<evidence type="ECO:0000256" key="6">
    <source>
        <dbReference type="ARBA" id="ARBA00022898"/>
    </source>
</evidence>
<protein>
    <submittedName>
        <fullName evidence="12">Acyl-CoA dehydrogenase family protein</fullName>
    </submittedName>
</protein>
<dbReference type="SUPFAM" id="SSF56645">
    <property type="entry name" value="Acyl-CoA dehydrogenase NM domain-like"/>
    <property type="match status" value="1"/>
</dbReference>
<dbReference type="Pfam" id="PF02771">
    <property type="entry name" value="Acyl-CoA_dh_N"/>
    <property type="match status" value="1"/>
</dbReference>
<dbReference type="PANTHER" id="PTHR43727">
    <property type="entry name" value="DIAMINOPIMELATE DECARBOXYLASE"/>
    <property type="match status" value="1"/>
</dbReference>
<reference evidence="12 13" key="1">
    <citation type="submission" date="2024-01" db="EMBL/GenBank/DDBJ databases">
        <title>Genome insights into Plantactinospora veratri sp. nov.</title>
        <authorList>
            <person name="Wang L."/>
        </authorList>
    </citation>
    <scope>NUCLEOTIDE SEQUENCE [LARGE SCALE GENOMIC DNA]</scope>
    <source>
        <strain evidence="12 13">NEAU-FHS4</strain>
    </source>
</reference>
<organism evidence="12 13">
    <name type="scientific">Plantactinospora veratri</name>
    <dbReference type="NCBI Taxonomy" id="1436122"/>
    <lineage>
        <taxon>Bacteria</taxon>
        <taxon>Bacillati</taxon>
        <taxon>Actinomycetota</taxon>
        <taxon>Actinomycetes</taxon>
        <taxon>Micromonosporales</taxon>
        <taxon>Micromonosporaceae</taxon>
        <taxon>Plantactinospora</taxon>
    </lineage>
</organism>
<dbReference type="InterPro" id="IPR029066">
    <property type="entry name" value="PLP-binding_barrel"/>
</dbReference>
<comment type="cofactor">
    <cofactor evidence="1">
        <name>pyridoxal 5'-phosphate</name>
        <dbReference type="ChEBI" id="CHEBI:597326"/>
    </cofactor>
</comment>
<comment type="cofactor">
    <cofactor evidence="2">
        <name>FAD</name>
        <dbReference type="ChEBI" id="CHEBI:57692"/>
    </cofactor>
</comment>
<feature type="domain" description="Orn/DAP/Arg decarboxylase 2 N-terminal" evidence="11">
    <location>
        <begin position="12"/>
        <end position="256"/>
    </location>
</feature>
<keyword evidence="13" id="KW-1185">Reference proteome</keyword>
<dbReference type="InterPro" id="IPR037069">
    <property type="entry name" value="AcylCoA_DH/ox_N_sf"/>
</dbReference>
<evidence type="ECO:0000259" key="11">
    <source>
        <dbReference type="Pfam" id="PF02784"/>
    </source>
</evidence>
<dbReference type="Gene3D" id="3.20.20.10">
    <property type="entry name" value="Alanine racemase"/>
    <property type="match status" value="1"/>
</dbReference>
<evidence type="ECO:0000256" key="3">
    <source>
        <dbReference type="ARBA" id="ARBA00009347"/>
    </source>
</evidence>
<comment type="similarity">
    <text evidence="3">Belongs to the acyl-CoA dehydrogenase family.</text>
</comment>
<dbReference type="PRINTS" id="PR01182">
    <property type="entry name" value="ORNDCRBXLASE"/>
</dbReference>
<keyword evidence="6" id="KW-0663">Pyridoxal phosphate</keyword>
<dbReference type="Gene3D" id="2.40.37.10">
    <property type="entry name" value="Lyase, Ornithine Decarboxylase, Chain A, domain 1"/>
    <property type="match status" value="1"/>
</dbReference>
<dbReference type="InterPro" id="IPR022643">
    <property type="entry name" value="De-COase2_C"/>
</dbReference>
<dbReference type="Proteomes" id="UP001339911">
    <property type="component" value="Unassembled WGS sequence"/>
</dbReference>
<dbReference type="RefSeq" id="WP_331206770.1">
    <property type="nucleotide sequence ID" value="NZ_JAZGQL010000004.1"/>
</dbReference>
<dbReference type="InterPro" id="IPR000183">
    <property type="entry name" value="Orn/DAP/Arg_de-COase"/>
</dbReference>
<dbReference type="InterPro" id="IPR046373">
    <property type="entry name" value="Acyl-CoA_Oxase/DH_mid-dom_sf"/>
</dbReference>
<evidence type="ECO:0000259" key="8">
    <source>
        <dbReference type="Pfam" id="PF00278"/>
    </source>
</evidence>
<comment type="caution">
    <text evidence="12">The sequence shown here is derived from an EMBL/GenBank/DDBJ whole genome shotgun (WGS) entry which is preliminary data.</text>
</comment>
<dbReference type="InterPro" id="IPR009006">
    <property type="entry name" value="Ala_racemase/Decarboxylase_C"/>
</dbReference>
<keyword evidence="5" id="KW-0274">FAD</keyword>
<dbReference type="InterPro" id="IPR009075">
    <property type="entry name" value="AcylCo_DH/oxidase_C"/>
</dbReference>
<dbReference type="Pfam" id="PF00278">
    <property type="entry name" value="Orn_DAP_Arg_deC"/>
    <property type="match status" value="1"/>
</dbReference>
<name>A0ABU7S8W4_9ACTN</name>
<dbReference type="SUPFAM" id="SSF47203">
    <property type="entry name" value="Acyl-CoA dehydrogenase C-terminal domain-like"/>
    <property type="match status" value="1"/>
</dbReference>
<dbReference type="Gene3D" id="1.20.140.10">
    <property type="entry name" value="Butyryl-CoA Dehydrogenase, subunit A, domain 3"/>
    <property type="match status" value="1"/>
</dbReference>
<proteinExistence type="inferred from homology"/>
<evidence type="ECO:0000256" key="4">
    <source>
        <dbReference type="ARBA" id="ARBA00022630"/>
    </source>
</evidence>
<dbReference type="Pfam" id="PF00441">
    <property type="entry name" value="Acyl-CoA_dh_1"/>
    <property type="match status" value="1"/>
</dbReference>